<keyword evidence="2" id="KW-1185">Reference proteome</keyword>
<organism evidence="1 2">
    <name type="scientific">Crenichthys baileyi</name>
    <name type="common">White River springfish</name>
    <dbReference type="NCBI Taxonomy" id="28760"/>
    <lineage>
        <taxon>Eukaryota</taxon>
        <taxon>Metazoa</taxon>
        <taxon>Chordata</taxon>
        <taxon>Craniata</taxon>
        <taxon>Vertebrata</taxon>
        <taxon>Euteleostomi</taxon>
        <taxon>Actinopterygii</taxon>
        <taxon>Neopterygii</taxon>
        <taxon>Teleostei</taxon>
        <taxon>Neoteleostei</taxon>
        <taxon>Acanthomorphata</taxon>
        <taxon>Ovalentaria</taxon>
        <taxon>Atherinomorphae</taxon>
        <taxon>Cyprinodontiformes</taxon>
        <taxon>Goodeidae</taxon>
        <taxon>Crenichthys</taxon>
    </lineage>
</organism>
<dbReference type="EMBL" id="JAHHUM010000307">
    <property type="protein sequence ID" value="KAK5621362.1"/>
    <property type="molecule type" value="Genomic_DNA"/>
</dbReference>
<evidence type="ECO:0000313" key="1">
    <source>
        <dbReference type="EMBL" id="KAK5621362.1"/>
    </source>
</evidence>
<name>A0AAV9SL42_9TELE</name>
<accession>A0AAV9SL42</accession>
<dbReference type="AlphaFoldDB" id="A0AAV9SL42"/>
<comment type="caution">
    <text evidence="1">The sequence shown here is derived from an EMBL/GenBank/DDBJ whole genome shotgun (WGS) entry which is preliminary data.</text>
</comment>
<dbReference type="Proteomes" id="UP001311232">
    <property type="component" value="Unassembled WGS sequence"/>
</dbReference>
<sequence>MMLRRVEVFTTHRPEPAVICTSLPLSDVSLSPLMLFLHRKTHSLFSFLTSEWVPQKYPPQLSFLPHFSISPKSTTPLALFCQRTSLSRGLSVLLVALGCKEV</sequence>
<protein>
    <submittedName>
        <fullName evidence="1">Uncharacterized protein</fullName>
    </submittedName>
</protein>
<gene>
    <name evidence="1" type="ORF">CRENBAI_008364</name>
</gene>
<reference evidence="1 2" key="1">
    <citation type="submission" date="2021-06" db="EMBL/GenBank/DDBJ databases">
        <authorList>
            <person name="Palmer J.M."/>
        </authorList>
    </citation>
    <scope>NUCLEOTIDE SEQUENCE [LARGE SCALE GENOMIC DNA]</scope>
    <source>
        <strain evidence="1 2">MEX-2019</strain>
        <tissue evidence="1">Muscle</tissue>
    </source>
</reference>
<proteinExistence type="predicted"/>
<evidence type="ECO:0000313" key="2">
    <source>
        <dbReference type="Proteomes" id="UP001311232"/>
    </source>
</evidence>